<keyword evidence="3" id="KW-1185">Reference proteome</keyword>
<sequence>MTHIAVLLAALPTGTGSFMLAEFHDREAALTGRVVLASTVHSIATISLYLAFAPG</sequence>
<gene>
    <name evidence="2" type="ORF">ASN_3210</name>
</gene>
<keyword evidence="1" id="KW-0472">Membrane</keyword>
<protein>
    <submittedName>
        <fullName evidence="2">Uncharacterized protein</fullName>
    </submittedName>
</protein>
<reference evidence="3" key="1">
    <citation type="submission" date="2014-09" db="EMBL/GenBank/DDBJ databases">
        <authorList>
            <person name="Illeghems K.G."/>
        </authorList>
    </citation>
    <scope>NUCLEOTIDE SEQUENCE [LARGE SCALE GENOMIC DNA]</scope>
    <source>
        <strain evidence="3">108B</strain>
    </source>
</reference>
<feature type="transmembrane region" description="Helical" evidence="1">
    <location>
        <begin position="30"/>
        <end position="52"/>
    </location>
</feature>
<accession>A0A0U5EYN9</accession>
<evidence type="ECO:0000313" key="2">
    <source>
        <dbReference type="EMBL" id="CEF42452.1"/>
    </source>
</evidence>
<dbReference type="KEGG" id="asz:ASN_3210"/>
<name>A0A0U5EYN9_9PROT</name>
<proteinExistence type="predicted"/>
<dbReference type="PATRIC" id="fig|446692.3.peg.3390"/>
<organism evidence="2 3">
    <name type="scientific">Acetobacter senegalensis</name>
    <dbReference type="NCBI Taxonomy" id="446692"/>
    <lineage>
        <taxon>Bacteria</taxon>
        <taxon>Pseudomonadati</taxon>
        <taxon>Pseudomonadota</taxon>
        <taxon>Alphaproteobacteria</taxon>
        <taxon>Acetobacterales</taxon>
        <taxon>Acetobacteraceae</taxon>
        <taxon>Acetobacter</taxon>
    </lineage>
</organism>
<keyword evidence="1" id="KW-0812">Transmembrane</keyword>
<evidence type="ECO:0000256" key="1">
    <source>
        <dbReference type="SAM" id="Phobius"/>
    </source>
</evidence>
<dbReference type="Proteomes" id="UP000056109">
    <property type="component" value="Chromosome I"/>
</dbReference>
<dbReference type="EMBL" id="LN606600">
    <property type="protein sequence ID" value="CEF42452.1"/>
    <property type="molecule type" value="Genomic_DNA"/>
</dbReference>
<evidence type="ECO:0000313" key="3">
    <source>
        <dbReference type="Proteomes" id="UP000056109"/>
    </source>
</evidence>
<keyword evidence="1" id="KW-1133">Transmembrane helix</keyword>
<dbReference type="AlphaFoldDB" id="A0A0U5EYN9"/>